<dbReference type="Gene3D" id="2.40.50.140">
    <property type="entry name" value="Nucleic acid-binding proteins"/>
    <property type="match status" value="1"/>
</dbReference>
<sequence>MKPLGERQGEERSMVDDLRGTPMLVGTLEEVIDDQRCAIVSTSLDSEYYTSILSFVDNSLLEPNCLVLFNHKVHG</sequence>
<dbReference type="EMBL" id="CAAGRJ010009862">
    <property type="protein sequence ID" value="VFV27358.1"/>
    <property type="molecule type" value="Genomic_DNA"/>
</dbReference>
<accession>A0A485N5U7</accession>
<keyword evidence="3" id="KW-1185">Reference proteome</keyword>
<name>A0A485N5U7_LYNPA</name>
<evidence type="ECO:0000313" key="2">
    <source>
        <dbReference type="EMBL" id="VFV27358.1"/>
    </source>
</evidence>
<keyword evidence="2" id="KW-0647">Proteasome</keyword>
<protein>
    <submittedName>
        <fullName evidence="2">Proteasome ( macropain) 26s</fullName>
    </submittedName>
</protein>
<feature type="domain" description="Proteasomal ATPase second OB" evidence="1">
    <location>
        <begin position="25"/>
        <end position="70"/>
    </location>
</feature>
<organism evidence="2 3">
    <name type="scientific">Lynx pardinus</name>
    <name type="common">Iberian lynx</name>
    <name type="synonym">Felis pardina</name>
    <dbReference type="NCBI Taxonomy" id="191816"/>
    <lineage>
        <taxon>Eukaryota</taxon>
        <taxon>Metazoa</taxon>
        <taxon>Chordata</taxon>
        <taxon>Craniata</taxon>
        <taxon>Vertebrata</taxon>
        <taxon>Euteleostomi</taxon>
        <taxon>Mammalia</taxon>
        <taxon>Eutheria</taxon>
        <taxon>Laurasiatheria</taxon>
        <taxon>Carnivora</taxon>
        <taxon>Feliformia</taxon>
        <taxon>Felidae</taxon>
        <taxon>Felinae</taxon>
        <taxon>Lynx</taxon>
    </lineage>
</organism>
<gene>
    <name evidence="2" type="ORF">LYPA_23C019274</name>
</gene>
<dbReference type="Proteomes" id="UP000386466">
    <property type="component" value="Unassembled WGS sequence"/>
</dbReference>
<reference evidence="2 3" key="1">
    <citation type="submission" date="2019-01" db="EMBL/GenBank/DDBJ databases">
        <authorList>
            <person name="Alioto T."/>
            <person name="Alioto T."/>
        </authorList>
    </citation>
    <scope>NUCLEOTIDE SEQUENCE [LARGE SCALE GENOMIC DNA]</scope>
</reference>
<dbReference type="InterPro" id="IPR012340">
    <property type="entry name" value="NA-bd_OB-fold"/>
</dbReference>
<dbReference type="GO" id="GO:0000502">
    <property type="term" value="C:proteasome complex"/>
    <property type="evidence" value="ECO:0007669"/>
    <property type="project" value="UniProtKB-KW"/>
</dbReference>
<proteinExistence type="predicted"/>
<evidence type="ECO:0000259" key="1">
    <source>
        <dbReference type="Pfam" id="PF16450"/>
    </source>
</evidence>
<dbReference type="AlphaFoldDB" id="A0A485N5U7"/>
<dbReference type="InterPro" id="IPR032501">
    <property type="entry name" value="Prot_ATP_ID_OB_2nd"/>
</dbReference>
<dbReference type="Pfam" id="PF16450">
    <property type="entry name" value="Prot_ATP_ID_OB_C"/>
    <property type="match status" value="1"/>
</dbReference>
<evidence type="ECO:0000313" key="3">
    <source>
        <dbReference type="Proteomes" id="UP000386466"/>
    </source>
</evidence>